<evidence type="ECO:0000313" key="1">
    <source>
        <dbReference type="EMBL" id="PIS21350.1"/>
    </source>
</evidence>
<dbReference type="InterPro" id="IPR035093">
    <property type="entry name" value="RelE/ParE_toxin_dom_sf"/>
</dbReference>
<dbReference type="EMBL" id="PEYV01000054">
    <property type="protein sequence ID" value="PIS21350.1"/>
    <property type="molecule type" value="Genomic_DNA"/>
</dbReference>
<dbReference type="Proteomes" id="UP000231098">
    <property type="component" value="Unassembled WGS sequence"/>
</dbReference>
<name>A0A2H0X8U6_UNCKA</name>
<gene>
    <name evidence="1" type="ORF">COT51_03230</name>
</gene>
<dbReference type="Pfam" id="PF05973">
    <property type="entry name" value="Gp49"/>
    <property type="match status" value="1"/>
</dbReference>
<dbReference type="Gene3D" id="3.30.2310.20">
    <property type="entry name" value="RelE-like"/>
    <property type="match status" value="1"/>
</dbReference>
<organism evidence="1 2">
    <name type="scientific">candidate division WWE3 bacterium CG08_land_8_20_14_0_20_41_15</name>
    <dbReference type="NCBI Taxonomy" id="1975086"/>
    <lineage>
        <taxon>Bacteria</taxon>
        <taxon>Katanobacteria</taxon>
    </lineage>
</organism>
<evidence type="ECO:0000313" key="2">
    <source>
        <dbReference type="Proteomes" id="UP000231098"/>
    </source>
</evidence>
<accession>A0A2H0X8U6</accession>
<protein>
    <submittedName>
        <fullName evidence="1">Type II toxin-antitoxin system RelE/ParE family toxin</fullName>
    </submittedName>
</protein>
<dbReference type="AlphaFoldDB" id="A0A2H0X8U6"/>
<dbReference type="SUPFAM" id="SSF143011">
    <property type="entry name" value="RelE-like"/>
    <property type="match status" value="1"/>
</dbReference>
<proteinExistence type="predicted"/>
<reference evidence="2" key="1">
    <citation type="submission" date="2017-09" db="EMBL/GenBank/DDBJ databases">
        <title>Depth-based differentiation of microbial function through sediment-hosted aquifers and enrichment of novel symbionts in the deep terrestrial subsurface.</title>
        <authorList>
            <person name="Probst A.J."/>
            <person name="Ladd B."/>
            <person name="Jarett J.K."/>
            <person name="Geller-Mcgrath D.E."/>
            <person name="Sieber C.M.K."/>
            <person name="Emerson J.B."/>
            <person name="Anantharaman K."/>
            <person name="Thomas B.C."/>
            <person name="Malmstrom R."/>
            <person name="Stieglmeier M."/>
            <person name="Klingl A."/>
            <person name="Woyke T."/>
            <person name="Ryan C.M."/>
            <person name="Banfield J.F."/>
        </authorList>
    </citation>
    <scope>NUCLEOTIDE SEQUENCE [LARGE SCALE GENOMIC DNA]</scope>
</reference>
<comment type="caution">
    <text evidence="1">The sequence shown here is derived from an EMBL/GenBank/DDBJ whole genome shotgun (WGS) entry which is preliminary data.</text>
</comment>
<sequence>MKVAFDTRAEKVLQKLSNQEKAKVDRVISLFIARGFLLTEFHLKKIAGLVWELRAGDIRLLFGVLEDTAIIVNIFSKRTQKTPLREIELSKERLKHYQ</sequence>
<dbReference type="InterPro" id="IPR009241">
    <property type="entry name" value="HigB-like"/>
</dbReference>